<accession>A0A0F9NK58</accession>
<dbReference type="Pfam" id="PF12917">
    <property type="entry name" value="YfbR-like"/>
    <property type="match status" value="1"/>
</dbReference>
<dbReference type="AlphaFoldDB" id="A0A0F9NK58"/>
<organism evidence="1">
    <name type="scientific">marine sediment metagenome</name>
    <dbReference type="NCBI Taxonomy" id="412755"/>
    <lineage>
        <taxon>unclassified sequences</taxon>
        <taxon>metagenomes</taxon>
        <taxon>ecological metagenomes</taxon>
    </lineage>
</organism>
<comment type="caution">
    <text evidence="1">The sequence shown here is derived from an EMBL/GenBank/DDBJ whole genome shotgun (WGS) entry which is preliminary data.</text>
</comment>
<name>A0A0F9NK58_9ZZZZ</name>
<reference evidence="1" key="1">
    <citation type="journal article" date="2015" name="Nature">
        <title>Complex archaea that bridge the gap between prokaryotes and eukaryotes.</title>
        <authorList>
            <person name="Spang A."/>
            <person name="Saw J.H."/>
            <person name="Jorgensen S.L."/>
            <person name="Zaremba-Niedzwiedzka K."/>
            <person name="Martijn J."/>
            <person name="Lind A.E."/>
            <person name="van Eijk R."/>
            <person name="Schleper C."/>
            <person name="Guy L."/>
            <person name="Ettema T.J."/>
        </authorList>
    </citation>
    <scope>NUCLEOTIDE SEQUENCE</scope>
</reference>
<proteinExistence type="predicted"/>
<dbReference type="Gene3D" id="1.10.3210.10">
    <property type="entry name" value="Hypothetical protein af1432"/>
    <property type="match status" value="1"/>
</dbReference>
<protein>
    <recommendedName>
        <fullName evidence="2">HD/PDEase domain-containing protein</fullName>
    </recommendedName>
</protein>
<evidence type="ECO:0008006" key="2">
    <source>
        <dbReference type="Google" id="ProtNLM"/>
    </source>
</evidence>
<dbReference type="SUPFAM" id="SSF109604">
    <property type="entry name" value="HD-domain/PDEase-like"/>
    <property type="match status" value="1"/>
</dbReference>
<dbReference type="EMBL" id="LAZR01003444">
    <property type="protein sequence ID" value="KKN18269.1"/>
    <property type="molecule type" value="Genomic_DNA"/>
</dbReference>
<evidence type="ECO:0000313" key="1">
    <source>
        <dbReference type="EMBL" id="KKN18269.1"/>
    </source>
</evidence>
<gene>
    <name evidence="1" type="ORF">LCGC14_0957580</name>
</gene>
<sequence length="185" mass="21260">MNNTWIMTASGRCVYPLELRPEDVVIGDIAHGLAHTCRFNGHSTNFYSVAEHSLIMSHKVSSEAALYALLHDAPEIYISDVPSPIKTAIPQIKEIEERIWQIIMEKFGLNRKHRKEVELADRRMLCTERKQIMPLNNIEFDNCHKVKPYVMGPAYKDGVTIQCLAPQGAKRLFLERFLKLTKRVL</sequence>